<dbReference type="PANTHER" id="PTHR45570">
    <property type="entry name" value="CARBOXYLIC ESTER HYDROLASE"/>
    <property type="match status" value="1"/>
</dbReference>
<feature type="active site" description="Charge relay system" evidence="3">
    <location>
        <position position="445"/>
    </location>
</feature>
<dbReference type="InterPro" id="IPR000997">
    <property type="entry name" value="Cholinesterase"/>
</dbReference>
<reference evidence="7" key="1">
    <citation type="submission" date="2015-09" db="EMBL/GenBank/DDBJ databases">
        <authorList>
            <consortium name="Pathogen Informatics"/>
        </authorList>
    </citation>
    <scope>NUCLEOTIDE SEQUENCE [LARGE SCALE GENOMIC DNA]</scope>
    <source>
        <strain evidence="7">Lake Konstanz</strain>
    </source>
</reference>
<dbReference type="AlphaFoldDB" id="A0A0S4J982"/>
<keyword evidence="2 4" id="KW-0378">Hydrolase</keyword>
<accession>A0A0S4J982</accession>
<evidence type="ECO:0000256" key="1">
    <source>
        <dbReference type="ARBA" id="ARBA00005964"/>
    </source>
</evidence>
<feature type="active site" description="Acyl-ester intermediate" evidence="3">
    <location>
        <position position="207"/>
    </location>
</feature>
<dbReference type="InterPro" id="IPR019819">
    <property type="entry name" value="Carboxylesterase_B_CS"/>
</dbReference>
<feature type="domain" description="Carboxylesterase type B" evidence="5">
    <location>
        <begin position="21"/>
        <end position="534"/>
    </location>
</feature>
<dbReference type="ESTHER" id="bodsa-a0a0s4j982">
    <property type="family name" value="Cholinesterase-like"/>
</dbReference>
<dbReference type="Proteomes" id="UP000051952">
    <property type="component" value="Unassembled WGS sequence"/>
</dbReference>
<feature type="signal peptide" evidence="4">
    <location>
        <begin position="1"/>
        <end position="19"/>
    </location>
</feature>
<dbReference type="InterPro" id="IPR029058">
    <property type="entry name" value="AB_hydrolase_fold"/>
</dbReference>
<dbReference type="OMA" id="CDHLVAP"/>
<dbReference type="EC" id="3.1.1.-" evidence="4"/>
<organism evidence="6 7">
    <name type="scientific">Bodo saltans</name>
    <name type="common">Flagellated protozoan</name>
    <dbReference type="NCBI Taxonomy" id="75058"/>
    <lineage>
        <taxon>Eukaryota</taxon>
        <taxon>Discoba</taxon>
        <taxon>Euglenozoa</taxon>
        <taxon>Kinetoplastea</taxon>
        <taxon>Metakinetoplastina</taxon>
        <taxon>Eubodonida</taxon>
        <taxon>Bodonidae</taxon>
        <taxon>Bodo</taxon>
    </lineage>
</organism>
<evidence type="ECO:0000259" key="5">
    <source>
        <dbReference type="Pfam" id="PF00135"/>
    </source>
</evidence>
<dbReference type="GO" id="GO:0004104">
    <property type="term" value="F:cholinesterase activity"/>
    <property type="evidence" value="ECO:0007669"/>
    <property type="project" value="InterPro"/>
</dbReference>
<comment type="similarity">
    <text evidence="1 4">Belongs to the type-B carboxylesterase/lipase family.</text>
</comment>
<dbReference type="PRINTS" id="PR00878">
    <property type="entry name" value="CHOLNESTRASE"/>
</dbReference>
<evidence type="ECO:0000313" key="7">
    <source>
        <dbReference type="Proteomes" id="UP000051952"/>
    </source>
</evidence>
<dbReference type="EMBL" id="CYKH01001391">
    <property type="protein sequence ID" value="CUG86792.1"/>
    <property type="molecule type" value="Genomic_DNA"/>
</dbReference>
<dbReference type="Pfam" id="PF00135">
    <property type="entry name" value="COesterase"/>
    <property type="match status" value="1"/>
</dbReference>
<evidence type="ECO:0000256" key="4">
    <source>
        <dbReference type="RuleBase" id="RU361235"/>
    </source>
</evidence>
<keyword evidence="7" id="KW-1185">Reference proteome</keyword>
<dbReference type="InterPro" id="IPR019826">
    <property type="entry name" value="Carboxylesterase_B_AS"/>
</dbReference>
<evidence type="ECO:0000313" key="6">
    <source>
        <dbReference type="EMBL" id="CUG86792.1"/>
    </source>
</evidence>
<dbReference type="VEuPathDB" id="TriTrypDB:BSAL_94760"/>
<dbReference type="Gene3D" id="3.40.50.1820">
    <property type="entry name" value="alpha/beta hydrolase"/>
    <property type="match status" value="1"/>
</dbReference>
<dbReference type="OrthoDB" id="408631at2759"/>
<evidence type="ECO:0000256" key="2">
    <source>
        <dbReference type="ARBA" id="ARBA00022801"/>
    </source>
</evidence>
<dbReference type="PROSITE" id="PS00122">
    <property type="entry name" value="CARBOXYLESTERASE_B_1"/>
    <property type="match status" value="1"/>
</dbReference>
<evidence type="ECO:0000256" key="3">
    <source>
        <dbReference type="PIRSR" id="PIRSR600997-1"/>
    </source>
</evidence>
<dbReference type="PANTHER" id="PTHR45570:SF2">
    <property type="entry name" value="ACETYLCHOLINESTERASE 1-LIKE"/>
    <property type="match status" value="1"/>
</dbReference>
<dbReference type="InterPro" id="IPR002018">
    <property type="entry name" value="CarbesteraseB"/>
</dbReference>
<proteinExistence type="inferred from homology"/>
<protein>
    <recommendedName>
        <fullName evidence="4">Carboxylic ester hydrolase</fullName>
        <ecNumber evidence="4">3.1.1.-</ecNumber>
    </recommendedName>
</protein>
<dbReference type="PROSITE" id="PS00941">
    <property type="entry name" value="CARBOXYLESTERASE_B_2"/>
    <property type="match status" value="1"/>
</dbReference>
<feature type="active site" description="Charge relay system" evidence="3">
    <location>
        <position position="339"/>
    </location>
</feature>
<sequence>MARTSLVFVSTLLIAAALAAEPIVTTQYGKVSGTMDQGVYAFRGIPFASPPVGSLRFQKTQEVSAWSGVINGSNFAPGCMAVCSDTAFPVPGLMCTPTTSEDCLYLNVFTPNLEATANLPVLIFIHGGNYIGGSGGVPLYDGSDLARTQNIVVVTINYRLGVFGALYTGTVQGNFHVTDQRESMKFVQKVISNFGGNPNKVTISGQSAGAFSVATHLASPKSWPYFQGAVIFSDPFALLAETPERAITVGEKLLTNLNCSENGGQSELQCLQSVSAEELLWQQVNGSVNFNAITNGFLSVMMPWVPVVDGDELPYHPLVALTTDRFNKVPVMFGTVANESVEFIYDIESAPLSALEVYVLASVVFGEQNMKPIIELYGAPPAEGDCHHYLEIIATDYIFYCPNRFVGSQLTKTTPTYMYFFDQLASYSSWVYNKSMPYCNDAICHADDLPFYFNPFNAPLPPGLNPPQPTAEELVLTATMQKALGNFVSGGNPNPLPNHLEWPRFNGSVNALMNYSTPSSSILTGYRDKYCNFWDSIGYNRY</sequence>
<gene>
    <name evidence="6" type="ORF">BSAL_94760</name>
</gene>
<feature type="chain" id="PRO_5006520280" description="Carboxylic ester hydrolase" evidence="4">
    <location>
        <begin position="20"/>
        <end position="542"/>
    </location>
</feature>
<name>A0A0S4J982_BODSA</name>
<keyword evidence="4" id="KW-0732">Signal</keyword>
<dbReference type="SUPFAM" id="SSF53474">
    <property type="entry name" value="alpha/beta-Hydrolases"/>
    <property type="match status" value="1"/>
</dbReference>